<evidence type="ECO:0000259" key="2">
    <source>
        <dbReference type="SMART" id="SM00462"/>
    </source>
</evidence>
<sequence>MTTPLCRCRVLYLGCAVPKVTKDGLQGIQDPLKDIYPEGGASDASGIDAWLSAWSNGILLEYLDSMGLTISKFMPIETLHYCAAVRFVEPTTISSSSSVSDVIAMRFFPLDSPQAVPSGPHHPPLFTCIMRRTSGIKVLECHGFICKNELAANALVKACFHAYSDSMNLRLYTDVVPQLVPIVIPKKKSIFKMGKKSRSRSIESRAIMPIPVNGRPGQLVPVPHSAASSVNLDPYLYPQPRPSYSDWRSPTPTPVYLRTATPLFKPVSNGDYRYANTPMLSPANGLRRDNAQSKQRLWSGSASTTGSDREYYIYGNLKSPQPSISKPMYSRVNSRGSRHTDDEFFLDEARQRRATAVKSPVSSEYTSTSFSPAMTSSHLPREQYYEATTFERRKDGKNGLAKAKKVEQEHVEYSRQRNNTNKAPPAPYMSELERTLSNGQHLPADRKISSFKRYESMPELSHHSTSHKHGARELPGMMNGLHLHGSSGSGDRTPDTTPTSTPAGSLSEYYRERNGRAESPIIPEADYNR</sequence>
<feature type="compositionally biased region" description="Polar residues" evidence="1">
    <location>
        <begin position="360"/>
        <end position="377"/>
    </location>
</feature>
<dbReference type="OrthoDB" id="10007483at2759"/>
<accession>A0A1D1VRK3</accession>
<evidence type="ECO:0000313" key="3">
    <source>
        <dbReference type="EMBL" id="GAV04197.1"/>
    </source>
</evidence>
<dbReference type="EMBL" id="BDGG01000010">
    <property type="protein sequence ID" value="GAV04197.1"/>
    <property type="molecule type" value="Genomic_DNA"/>
</dbReference>
<feature type="region of interest" description="Disordered" evidence="1">
    <location>
        <begin position="355"/>
        <end position="377"/>
    </location>
</feature>
<name>A0A1D1VRK3_RAMVA</name>
<feature type="compositionally biased region" description="Polar residues" evidence="1">
    <location>
        <begin position="292"/>
        <end position="303"/>
    </location>
</feature>
<organism evidence="3 4">
    <name type="scientific">Ramazzottius varieornatus</name>
    <name type="common">Water bear</name>
    <name type="synonym">Tardigrade</name>
    <dbReference type="NCBI Taxonomy" id="947166"/>
    <lineage>
        <taxon>Eukaryota</taxon>
        <taxon>Metazoa</taxon>
        <taxon>Ecdysozoa</taxon>
        <taxon>Tardigrada</taxon>
        <taxon>Eutardigrada</taxon>
        <taxon>Parachela</taxon>
        <taxon>Hypsibioidea</taxon>
        <taxon>Ramazzottiidae</taxon>
        <taxon>Ramazzottius</taxon>
    </lineage>
</organism>
<comment type="caution">
    <text evidence="3">The sequence shown here is derived from an EMBL/GenBank/DDBJ whole genome shotgun (WGS) entry which is preliminary data.</text>
</comment>
<protein>
    <recommendedName>
        <fullName evidence="2">PID domain-containing protein</fullName>
    </recommendedName>
</protein>
<dbReference type="Proteomes" id="UP000186922">
    <property type="component" value="Unassembled WGS sequence"/>
</dbReference>
<evidence type="ECO:0000313" key="4">
    <source>
        <dbReference type="Proteomes" id="UP000186922"/>
    </source>
</evidence>
<proteinExistence type="predicted"/>
<dbReference type="PANTHER" id="PTHR21219">
    <property type="entry name" value="FI19613P1"/>
    <property type="match status" value="1"/>
</dbReference>
<feature type="region of interest" description="Disordered" evidence="1">
    <location>
        <begin position="281"/>
        <end position="303"/>
    </location>
</feature>
<dbReference type="AlphaFoldDB" id="A0A1D1VRK3"/>
<dbReference type="SMART" id="SM00462">
    <property type="entry name" value="PTB"/>
    <property type="match status" value="1"/>
</dbReference>
<feature type="region of interest" description="Disordered" evidence="1">
    <location>
        <begin position="479"/>
        <end position="529"/>
    </location>
</feature>
<dbReference type="PANTHER" id="PTHR21219:SF3">
    <property type="entry name" value="FI19613P1"/>
    <property type="match status" value="1"/>
</dbReference>
<feature type="domain" description="PID" evidence="2">
    <location>
        <begin position="3"/>
        <end position="172"/>
    </location>
</feature>
<dbReference type="STRING" id="947166.A0A1D1VRK3"/>
<feature type="region of interest" description="Disordered" evidence="1">
    <location>
        <begin position="407"/>
        <end position="427"/>
    </location>
</feature>
<dbReference type="InterPro" id="IPR006020">
    <property type="entry name" value="PTB/PI_dom"/>
</dbReference>
<keyword evidence="4" id="KW-1185">Reference proteome</keyword>
<reference evidence="3 4" key="1">
    <citation type="journal article" date="2016" name="Nat. Commun.">
        <title>Extremotolerant tardigrade genome and improved radiotolerance of human cultured cells by tardigrade-unique protein.</title>
        <authorList>
            <person name="Hashimoto T."/>
            <person name="Horikawa D.D."/>
            <person name="Saito Y."/>
            <person name="Kuwahara H."/>
            <person name="Kozuka-Hata H."/>
            <person name="Shin-I T."/>
            <person name="Minakuchi Y."/>
            <person name="Ohishi K."/>
            <person name="Motoyama A."/>
            <person name="Aizu T."/>
            <person name="Enomoto A."/>
            <person name="Kondo K."/>
            <person name="Tanaka S."/>
            <person name="Hara Y."/>
            <person name="Koshikawa S."/>
            <person name="Sagara H."/>
            <person name="Miura T."/>
            <person name="Yokobori S."/>
            <person name="Miyagawa K."/>
            <person name="Suzuki Y."/>
            <person name="Kubo T."/>
            <person name="Oyama M."/>
            <person name="Kohara Y."/>
            <person name="Fujiyama A."/>
            <person name="Arakawa K."/>
            <person name="Katayama T."/>
            <person name="Toyoda A."/>
            <person name="Kunieda T."/>
        </authorList>
    </citation>
    <scope>NUCLEOTIDE SEQUENCE [LARGE SCALE GENOMIC DNA]</scope>
    <source>
        <strain evidence="3 4">YOKOZUNA-1</strain>
    </source>
</reference>
<evidence type="ECO:0000256" key="1">
    <source>
        <dbReference type="SAM" id="MobiDB-lite"/>
    </source>
</evidence>
<gene>
    <name evidence="3" type="primary">RvY_14509-1</name>
    <name evidence="3" type="synonym">RvY_14509.1</name>
    <name evidence="3" type="ORF">RvY_14509</name>
</gene>
<feature type="compositionally biased region" description="Low complexity" evidence="1">
    <location>
        <begin position="480"/>
        <end position="505"/>
    </location>
</feature>